<feature type="region of interest" description="Disordered" evidence="1">
    <location>
        <begin position="86"/>
        <end position="126"/>
    </location>
</feature>
<dbReference type="SUPFAM" id="SSF53335">
    <property type="entry name" value="S-adenosyl-L-methionine-dependent methyltransferases"/>
    <property type="match status" value="1"/>
</dbReference>
<feature type="compositionally biased region" description="Low complexity" evidence="1">
    <location>
        <begin position="95"/>
        <end position="111"/>
    </location>
</feature>
<dbReference type="GO" id="GO:0008757">
    <property type="term" value="F:S-adenosylmethionine-dependent methyltransferase activity"/>
    <property type="evidence" value="ECO:0007669"/>
    <property type="project" value="UniProtKB-ARBA"/>
</dbReference>
<proteinExistence type="predicted"/>
<accession>A0A067N5G3</accession>
<evidence type="ECO:0000313" key="2">
    <source>
        <dbReference type="EMBL" id="KDQ19016.1"/>
    </source>
</evidence>
<evidence type="ECO:0000256" key="1">
    <source>
        <dbReference type="SAM" id="MobiDB-lite"/>
    </source>
</evidence>
<dbReference type="STRING" id="930990.A0A067N5G3"/>
<dbReference type="Pfam" id="PF10294">
    <property type="entry name" value="Methyltransf_16"/>
    <property type="match status" value="1"/>
</dbReference>
<dbReference type="InParanoid" id="A0A067N5G3"/>
<feature type="compositionally biased region" description="Basic residues" evidence="1">
    <location>
        <begin position="112"/>
        <end position="124"/>
    </location>
</feature>
<dbReference type="Proteomes" id="UP000027195">
    <property type="component" value="Unassembled WGS sequence"/>
</dbReference>
<dbReference type="AlphaFoldDB" id="A0A067N5G3"/>
<gene>
    <name evidence="2" type="ORF">BOTBODRAFT_28495</name>
</gene>
<sequence length="355" mass="38715">MDDEDSDELQPIPDVPGGLLHLPPDSVRIVDADEEIFILYTLRGGLERWEGLGSIDSRRDEITVKLEIDEPSLPVTTAEHICTPAVEGLPTSPLDSQPDESTSTPSPSPSKFRSKSIRAKRRSITKPTPKTITVEVQLLQNTTSLRSRKGDTGSVLWRASVHLARLLLTQHHFPPPPPQTPLLAPTRLSTSHILELGAGTGLLGVLLSPLVARYTITDIAPITPLIKKNLSLNGLHTSSTVSVEELDWVQIHTTPPASRARLFPSLSGRASEPPVDLVLCVDCLYNPALVGPLVSTIAHVAGAALVLVVSELRDEDVLRAFLERWVGVEGWEVWRVGGNLLDPHFVAWVGWKNKS</sequence>
<dbReference type="GO" id="GO:0032991">
    <property type="term" value="C:protein-containing complex"/>
    <property type="evidence" value="ECO:0007669"/>
    <property type="project" value="TreeGrafter"/>
</dbReference>
<dbReference type="PANTHER" id="PTHR14614:SF109">
    <property type="entry name" value="RIBOSOMAL LYSINE N-METHYLTRANSFERASE 5"/>
    <property type="match status" value="1"/>
</dbReference>
<dbReference type="InterPro" id="IPR019410">
    <property type="entry name" value="Methyltransf_16"/>
</dbReference>
<dbReference type="OrthoDB" id="2529286at2759"/>
<reference evidence="3" key="1">
    <citation type="journal article" date="2014" name="Proc. Natl. Acad. Sci. U.S.A.">
        <title>Extensive sampling of basidiomycete genomes demonstrates inadequacy of the white-rot/brown-rot paradigm for wood decay fungi.</title>
        <authorList>
            <person name="Riley R."/>
            <person name="Salamov A.A."/>
            <person name="Brown D.W."/>
            <person name="Nagy L.G."/>
            <person name="Floudas D."/>
            <person name="Held B.W."/>
            <person name="Levasseur A."/>
            <person name="Lombard V."/>
            <person name="Morin E."/>
            <person name="Otillar R."/>
            <person name="Lindquist E.A."/>
            <person name="Sun H."/>
            <person name="LaButti K.M."/>
            <person name="Schmutz J."/>
            <person name="Jabbour D."/>
            <person name="Luo H."/>
            <person name="Baker S.E."/>
            <person name="Pisabarro A.G."/>
            <person name="Walton J.D."/>
            <person name="Blanchette R.A."/>
            <person name="Henrissat B."/>
            <person name="Martin F."/>
            <person name="Cullen D."/>
            <person name="Hibbett D.S."/>
            <person name="Grigoriev I.V."/>
        </authorList>
    </citation>
    <scope>NUCLEOTIDE SEQUENCE [LARGE SCALE GENOMIC DNA]</scope>
    <source>
        <strain evidence="3">FD-172 SS1</strain>
    </source>
</reference>
<dbReference type="Gene3D" id="3.40.50.150">
    <property type="entry name" value="Vaccinia Virus protein VP39"/>
    <property type="match status" value="1"/>
</dbReference>
<organism evidence="2 3">
    <name type="scientific">Botryobasidium botryosum (strain FD-172 SS1)</name>
    <dbReference type="NCBI Taxonomy" id="930990"/>
    <lineage>
        <taxon>Eukaryota</taxon>
        <taxon>Fungi</taxon>
        <taxon>Dikarya</taxon>
        <taxon>Basidiomycota</taxon>
        <taxon>Agaricomycotina</taxon>
        <taxon>Agaricomycetes</taxon>
        <taxon>Cantharellales</taxon>
        <taxon>Botryobasidiaceae</taxon>
        <taxon>Botryobasidium</taxon>
    </lineage>
</organism>
<dbReference type="HOGENOM" id="CLU_061628_0_0_1"/>
<dbReference type="GO" id="GO:0005829">
    <property type="term" value="C:cytosol"/>
    <property type="evidence" value="ECO:0007669"/>
    <property type="project" value="TreeGrafter"/>
</dbReference>
<dbReference type="EMBL" id="KL198020">
    <property type="protein sequence ID" value="KDQ19016.1"/>
    <property type="molecule type" value="Genomic_DNA"/>
</dbReference>
<evidence type="ECO:0000313" key="3">
    <source>
        <dbReference type="Proteomes" id="UP000027195"/>
    </source>
</evidence>
<dbReference type="InterPro" id="IPR029063">
    <property type="entry name" value="SAM-dependent_MTases_sf"/>
</dbReference>
<name>A0A067N5G3_BOTB1</name>
<dbReference type="PANTHER" id="PTHR14614">
    <property type="entry name" value="HEPATOCELLULAR CARCINOMA-ASSOCIATED ANTIGEN"/>
    <property type="match status" value="1"/>
</dbReference>
<keyword evidence="3" id="KW-1185">Reference proteome</keyword>
<protein>
    <submittedName>
        <fullName evidence="2">Uncharacterized protein</fullName>
    </submittedName>
</protein>